<dbReference type="Pfam" id="PF00582">
    <property type="entry name" value="Usp"/>
    <property type="match status" value="2"/>
</dbReference>
<sequence>MQTILVLTDFSDTAFHAAEYACFLAKYYNTQQLILLNSYFLNPTALANQPVVAMSIPDLQADSEKLLQDWQTKLSVITSESTTIRSISTNLPINEVLDEISKNEDVRLTVMGMKGKSNLEKVLVGSTAIRTMAQINMPLMLIPVDAPITIPKKIVLAIDLTTFKEAGKEHLIRVLDLLQGHVLVINLARNERYTTELRDEIQLMHDLLDKYNVEYHYDTSNNVASAINNFAQAHHADVIITIHRKNNSILSFFQKSVTQRLAWNTTVPLLVLPL</sequence>
<comment type="caution">
    <text evidence="3">The sequence shown here is derived from an EMBL/GenBank/DDBJ whole genome shotgun (WGS) entry which is preliminary data.</text>
</comment>
<reference evidence="3 4" key="1">
    <citation type="submission" date="2018-06" db="EMBL/GenBank/DDBJ databases">
        <title>Genomic Encyclopedia of Archaeal and Bacterial Type Strains, Phase II (KMG-II): from individual species to whole genera.</title>
        <authorList>
            <person name="Goeker M."/>
        </authorList>
    </citation>
    <scope>NUCLEOTIDE SEQUENCE [LARGE SCALE GENOMIC DNA]</scope>
    <source>
        <strain evidence="3 4">DSM 29821</strain>
    </source>
</reference>
<evidence type="ECO:0000313" key="4">
    <source>
        <dbReference type="Proteomes" id="UP000249819"/>
    </source>
</evidence>
<dbReference type="PANTHER" id="PTHR46268">
    <property type="entry name" value="STRESS RESPONSE PROTEIN NHAX"/>
    <property type="match status" value="1"/>
</dbReference>
<dbReference type="PANTHER" id="PTHR46268:SF22">
    <property type="entry name" value="SENSOR PROTEIN KDPD-RELATED"/>
    <property type="match status" value="1"/>
</dbReference>
<dbReference type="Gene3D" id="3.40.50.620">
    <property type="entry name" value="HUPs"/>
    <property type="match status" value="2"/>
</dbReference>
<evidence type="ECO:0000256" key="1">
    <source>
        <dbReference type="ARBA" id="ARBA00008791"/>
    </source>
</evidence>
<dbReference type="OrthoDB" id="9788959at2"/>
<evidence type="ECO:0000259" key="2">
    <source>
        <dbReference type="Pfam" id="PF00582"/>
    </source>
</evidence>
<organism evidence="3 4">
    <name type="scientific">Chitinophaga dinghuensis</name>
    <dbReference type="NCBI Taxonomy" id="1539050"/>
    <lineage>
        <taxon>Bacteria</taxon>
        <taxon>Pseudomonadati</taxon>
        <taxon>Bacteroidota</taxon>
        <taxon>Chitinophagia</taxon>
        <taxon>Chitinophagales</taxon>
        <taxon>Chitinophagaceae</taxon>
        <taxon>Chitinophaga</taxon>
    </lineage>
</organism>
<dbReference type="AlphaFoldDB" id="A0A327WEX2"/>
<feature type="domain" description="UspA" evidence="2">
    <location>
        <begin position="1"/>
        <end position="143"/>
    </location>
</feature>
<dbReference type="SUPFAM" id="SSF52402">
    <property type="entry name" value="Adenine nucleotide alpha hydrolases-like"/>
    <property type="match status" value="2"/>
</dbReference>
<dbReference type="RefSeq" id="WP_111590619.1">
    <property type="nucleotide sequence ID" value="NZ_QLMA01000001.1"/>
</dbReference>
<keyword evidence="4" id="KW-1185">Reference proteome</keyword>
<dbReference type="Proteomes" id="UP000249819">
    <property type="component" value="Unassembled WGS sequence"/>
</dbReference>
<protein>
    <submittedName>
        <fullName evidence="3">Nucleotide-binding universal stress UspA family protein</fullName>
    </submittedName>
</protein>
<evidence type="ECO:0000313" key="3">
    <source>
        <dbReference type="EMBL" id="RAJ87956.1"/>
    </source>
</evidence>
<dbReference type="InterPro" id="IPR006016">
    <property type="entry name" value="UspA"/>
</dbReference>
<dbReference type="CDD" id="cd00293">
    <property type="entry name" value="USP-like"/>
    <property type="match status" value="1"/>
</dbReference>
<dbReference type="InterPro" id="IPR014729">
    <property type="entry name" value="Rossmann-like_a/b/a_fold"/>
</dbReference>
<dbReference type="PRINTS" id="PR01438">
    <property type="entry name" value="UNVRSLSTRESS"/>
</dbReference>
<gene>
    <name evidence="3" type="ORF">CLV59_101721</name>
</gene>
<proteinExistence type="inferred from homology"/>
<feature type="domain" description="UspA" evidence="2">
    <location>
        <begin position="208"/>
        <end position="273"/>
    </location>
</feature>
<comment type="similarity">
    <text evidence="1">Belongs to the universal stress protein A family.</text>
</comment>
<dbReference type="EMBL" id="QLMA01000001">
    <property type="protein sequence ID" value="RAJ87956.1"/>
    <property type="molecule type" value="Genomic_DNA"/>
</dbReference>
<accession>A0A327WEX2</accession>
<dbReference type="InterPro" id="IPR006015">
    <property type="entry name" value="Universal_stress_UspA"/>
</dbReference>
<name>A0A327WEX2_9BACT</name>